<gene>
    <name evidence="2" type="ORF">Dsi01nite_021500</name>
</gene>
<dbReference type="CDD" id="cd00143">
    <property type="entry name" value="PP2Cc"/>
    <property type="match status" value="1"/>
</dbReference>
<dbReference type="Proteomes" id="UP000660611">
    <property type="component" value="Unassembled WGS sequence"/>
</dbReference>
<dbReference type="EMBL" id="BONQ01000031">
    <property type="protein sequence ID" value="GIG44109.1"/>
    <property type="molecule type" value="Genomic_DNA"/>
</dbReference>
<accession>A0A919U667</accession>
<proteinExistence type="predicted"/>
<dbReference type="SUPFAM" id="SSF81606">
    <property type="entry name" value="PP2C-like"/>
    <property type="match status" value="1"/>
</dbReference>
<dbReference type="AlphaFoldDB" id="A0A919U667"/>
<sequence>MTAACPSCAAPTVDGDHYCESCGADLAAPAEQFTLQPSAGPLSPPVEAFVEPAPPPSASTGEWRSSKAAAGPCAACGATAGADGYCDGCGLRRDAGSEHAEHDLPGVVAVTDRGLRKRRNEDAYAIGVAGGRRAVVVCDGVSSAPDSDAAATTAAVEAIEVLVGGGDITGAYRSASVAVAKLAGSAAAYDAPACTFLAAVVEDGQCTVGWVGDSRAYWLDGDGARCLTVDDSLAGQLTAAGVDADALRLSAQAAALTRWLGADAPAGDPHLTTLRPTTAGVLLLTSDGLTRYPTWTDAIDGDGDAAELVRRLTNFARAAGGADNIAVAAVPFDPSRGAPQP</sequence>
<organism evidence="2 3">
    <name type="scientific">Dactylosporangium siamense</name>
    <dbReference type="NCBI Taxonomy" id="685454"/>
    <lineage>
        <taxon>Bacteria</taxon>
        <taxon>Bacillati</taxon>
        <taxon>Actinomycetota</taxon>
        <taxon>Actinomycetes</taxon>
        <taxon>Micromonosporales</taxon>
        <taxon>Micromonosporaceae</taxon>
        <taxon>Dactylosporangium</taxon>
    </lineage>
</organism>
<dbReference type="InterPro" id="IPR036457">
    <property type="entry name" value="PPM-type-like_dom_sf"/>
</dbReference>
<keyword evidence="3" id="KW-1185">Reference proteome</keyword>
<dbReference type="Pfam" id="PF13672">
    <property type="entry name" value="PP2C_2"/>
    <property type="match status" value="1"/>
</dbReference>
<dbReference type="PROSITE" id="PS51746">
    <property type="entry name" value="PPM_2"/>
    <property type="match status" value="1"/>
</dbReference>
<dbReference type="Gene3D" id="3.60.40.10">
    <property type="entry name" value="PPM-type phosphatase domain"/>
    <property type="match status" value="1"/>
</dbReference>
<name>A0A919U667_9ACTN</name>
<evidence type="ECO:0000313" key="3">
    <source>
        <dbReference type="Proteomes" id="UP000660611"/>
    </source>
</evidence>
<dbReference type="SMART" id="SM00332">
    <property type="entry name" value="PP2Cc"/>
    <property type="match status" value="1"/>
</dbReference>
<protein>
    <recommendedName>
        <fullName evidence="1">PPM-type phosphatase domain-containing protein</fullName>
    </recommendedName>
</protein>
<dbReference type="RefSeq" id="WP_203845959.1">
    <property type="nucleotide sequence ID" value="NZ_BAAAVW010000006.1"/>
</dbReference>
<reference evidence="2" key="1">
    <citation type="submission" date="2021-01" db="EMBL/GenBank/DDBJ databases">
        <title>Whole genome shotgun sequence of Dactylosporangium siamense NBRC 106093.</title>
        <authorList>
            <person name="Komaki H."/>
            <person name="Tamura T."/>
        </authorList>
    </citation>
    <scope>NUCLEOTIDE SEQUENCE</scope>
    <source>
        <strain evidence="2">NBRC 106093</strain>
    </source>
</reference>
<evidence type="ECO:0000313" key="2">
    <source>
        <dbReference type="EMBL" id="GIG44109.1"/>
    </source>
</evidence>
<evidence type="ECO:0000259" key="1">
    <source>
        <dbReference type="PROSITE" id="PS51746"/>
    </source>
</evidence>
<comment type="caution">
    <text evidence="2">The sequence shown here is derived from an EMBL/GenBank/DDBJ whole genome shotgun (WGS) entry which is preliminary data.</text>
</comment>
<feature type="domain" description="PPM-type phosphatase" evidence="1">
    <location>
        <begin position="106"/>
        <end position="332"/>
    </location>
</feature>
<dbReference type="InterPro" id="IPR001932">
    <property type="entry name" value="PPM-type_phosphatase-like_dom"/>
</dbReference>